<organism evidence="3 4">
    <name type="scientific">Catenulispora pinistramenti</name>
    <dbReference type="NCBI Taxonomy" id="2705254"/>
    <lineage>
        <taxon>Bacteria</taxon>
        <taxon>Bacillati</taxon>
        <taxon>Actinomycetota</taxon>
        <taxon>Actinomycetes</taxon>
        <taxon>Catenulisporales</taxon>
        <taxon>Catenulisporaceae</taxon>
        <taxon>Catenulispora</taxon>
    </lineage>
</organism>
<dbReference type="InterPro" id="IPR036388">
    <property type="entry name" value="WH-like_DNA-bd_sf"/>
</dbReference>
<feature type="domain" description="Transcription regulator PadR N-terminal" evidence="2">
    <location>
        <begin position="6"/>
        <end position="78"/>
    </location>
</feature>
<dbReference type="InterPro" id="IPR036390">
    <property type="entry name" value="WH_DNA-bd_sf"/>
</dbReference>
<dbReference type="Pfam" id="PF03551">
    <property type="entry name" value="PadR"/>
    <property type="match status" value="1"/>
</dbReference>
<proteinExistence type="predicted"/>
<name>A0ABS5KTB9_9ACTN</name>
<feature type="region of interest" description="Disordered" evidence="1">
    <location>
        <begin position="176"/>
        <end position="195"/>
    </location>
</feature>
<reference evidence="3 4" key="1">
    <citation type="submission" date="2020-02" db="EMBL/GenBank/DDBJ databases">
        <title>Acidophilic actinobacteria isolated from forest soil.</title>
        <authorList>
            <person name="Golinska P."/>
        </authorList>
    </citation>
    <scope>NUCLEOTIDE SEQUENCE [LARGE SCALE GENOMIC DNA]</scope>
    <source>
        <strain evidence="3 4">NL8</strain>
    </source>
</reference>
<evidence type="ECO:0000313" key="4">
    <source>
        <dbReference type="Proteomes" id="UP000730482"/>
    </source>
</evidence>
<evidence type="ECO:0000256" key="1">
    <source>
        <dbReference type="SAM" id="MobiDB-lite"/>
    </source>
</evidence>
<keyword evidence="4" id="KW-1185">Reference proteome</keyword>
<sequence length="195" mass="21562">MLELCILGFLFAEPLHAYDLKARISGLSGHVRPVSDGALHPAIKRLQAAGYLSRRAEPGERGAPRQVLSLTDAGRAELLSRLRAPADVEITDRHSFFILLAFLSSLPDPADQARVLRRRLAFMDAPGSFFYDDDGRPLRVRDMTDRFRRGMLQLAAASSKADRAWLEKTIAELDAESADRQDDADSADRQASESA</sequence>
<dbReference type="RefSeq" id="WP_212010819.1">
    <property type="nucleotide sequence ID" value="NZ_JAAFYZ010000067.1"/>
</dbReference>
<dbReference type="SUPFAM" id="SSF46785">
    <property type="entry name" value="Winged helix' DNA-binding domain"/>
    <property type="match status" value="1"/>
</dbReference>
<accession>A0ABS5KTB9</accession>
<gene>
    <name evidence="3" type="ORF">KGQ19_20540</name>
</gene>
<dbReference type="Proteomes" id="UP000730482">
    <property type="component" value="Unassembled WGS sequence"/>
</dbReference>
<dbReference type="EMBL" id="JAAFYZ010000067">
    <property type="protein sequence ID" value="MBS2549255.1"/>
    <property type="molecule type" value="Genomic_DNA"/>
</dbReference>
<dbReference type="Gene3D" id="1.10.10.10">
    <property type="entry name" value="Winged helix-like DNA-binding domain superfamily/Winged helix DNA-binding domain"/>
    <property type="match status" value="1"/>
</dbReference>
<dbReference type="PANTHER" id="PTHR33169:SF26">
    <property type="entry name" value="CONSERVED PROTEIN"/>
    <property type="match status" value="1"/>
</dbReference>
<dbReference type="InterPro" id="IPR005149">
    <property type="entry name" value="Tscrpt_reg_PadR_N"/>
</dbReference>
<protein>
    <submittedName>
        <fullName evidence="3">PadR family transcriptional regulator</fullName>
    </submittedName>
</protein>
<dbReference type="InterPro" id="IPR052509">
    <property type="entry name" value="Metal_resp_DNA-bind_regulator"/>
</dbReference>
<dbReference type="PANTHER" id="PTHR33169">
    <property type="entry name" value="PADR-FAMILY TRANSCRIPTIONAL REGULATOR"/>
    <property type="match status" value="1"/>
</dbReference>
<evidence type="ECO:0000259" key="2">
    <source>
        <dbReference type="Pfam" id="PF03551"/>
    </source>
</evidence>
<evidence type="ECO:0000313" key="3">
    <source>
        <dbReference type="EMBL" id="MBS2549255.1"/>
    </source>
</evidence>
<comment type="caution">
    <text evidence="3">The sequence shown here is derived from an EMBL/GenBank/DDBJ whole genome shotgun (WGS) entry which is preliminary data.</text>
</comment>